<dbReference type="AlphaFoldDB" id="A0A084Y6J4"/>
<protein>
    <submittedName>
        <fullName evidence="1">Uncharacterized protein</fullName>
    </submittedName>
</protein>
<name>A0A084Y6J4_9PROT</name>
<evidence type="ECO:0000313" key="2">
    <source>
        <dbReference type="Proteomes" id="UP000020077"/>
    </source>
</evidence>
<accession>A0A084Y6J4</accession>
<gene>
    <name evidence="1" type="ORF">AW09_004577</name>
</gene>
<comment type="caution">
    <text evidence="1">The sequence shown here is derived from an EMBL/GenBank/DDBJ whole genome shotgun (WGS) entry which is preliminary data.</text>
</comment>
<sequence>MHTRCCLAFAATVRVIDRIHCDAPHCRANAAPTIATGLAYGTQAMLFVTYLTDGRAALDMHSTNLAGTQAELRVHTFAGQQLYRGTSRSRQLCALARYHLDAMNRCTNRNITDRQGVAHLDRRFGTTGDLLTNGQTFRRDDVTALTIGVTKQGNVCGPVRIILKALDLCRNAILVALEINQPIVLLMATTLVPGRDLAVVIPTSVLRLWLEQCGNWLALVQICIDDPDDGATARRGRFDFDECHQTPPPSTKLIS</sequence>
<dbReference type="Proteomes" id="UP000020077">
    <property type="component" value="Unassembled WGS sequence"/>
</dbReference>
<dbReference type="EMBL" id="JDVG02000717">
    <property type="protein sequence ID" value="KFB70338.1"/>
    <property type="molecule type" value="Genomic_DNA"/>
</dbReference>
<evidence type="ECO:0000313" key="1">
    <source>
        <dbReference type="EMBL" id="KFB70338.1"/>
    </source>
</evidence>
<proteinExistence type="predicted"/>
<organism evidence="1 2">
    <name type="scientific">Candidatus Accumulibacter phosphatis</name>
    <dbReference type="NCBI Taxonomy" id="327160"/>
    <lineage>
        <taxon>Bacteria</taxon>
        <taxon>Pseudomonadati</taxon>
        <taxon>Pseudomonadota</taxon>
        <taxon>Betaproteobacteria</taxon>
        <taxon>Candidatus Accumulibacter</taxon>
    </lineage>
</organism>
<reference evidence="1 2" key="1">
    <citation type="submission" date="2014-02" db="EMBL/GenBank/DDBJ databases">
        <title>Expanding our view of genomic diversity in Candidatus Accumulibacter clades.</title>
        <authorList>
            <person name="Skennerton C.T."/>
            <person name="Barr J.J."/>
            <person name="Slater F.R."/>
            <person name="Bond P.L."/>
            <person name="Tyson G.W."/>
        </authorList>
    </citation>
    <scope>NUCLEOTIDE SEQUENCE [LARGE SCALE GENOMIC DNA]</scope>
    <source>
        <strain evidence="2">BA-91</strain>
    </source>
</reference>